<proteinExistence type="predicted"/>
<dbReference type="Pfam" id="PF14307">
    <property type="entry name" value="Glyco_tran_WbsX"/>
    <property type="match status" value="1"/>
</dbReference>
<sequence>MDLIKDRDEEHKILFLQSWNEWGESNYVEPDLKYGRIFLDVLRELLVTKK</sequence>
<dbReference type="InterPro" id="IPR032719">
    <property type="entry name" value="WbsX"/>
</dbReference>
<accession>I9G648</accession>
<reference evidence="1 2" key="1">
    <citation type="submission" date="2012-02" db="EMBL/GenBank/DDBJ databases">
        <title>The Genome Sequence of Bacteroides dorei CL03T12C01.</title>
        <authorList>
            <consortium name="The Broad Institute Genome Sequencing Platform"/>
            <person name="Earl A."/>
            <person name="Ward D."/>
            <person name="Feldgarden M."/>
            <person name="Gevers D."/>
            <person name="Zitomersky N.L."/>
            <person name="Coyne M.J."/>
            <person name="Comstock L.E."/>
            <person name="Young S.K."/>
            <person name="Zeng Q."/>
            <person name="Gargeya S."/>
            <person name="Fitzgerald M."/>
            <person name="Haas B."/>
            <person name="Abouelleil A."/>
            <person name="Alvarado L."/>
            <person name="Arachchi H.M."/>
            <person name="Berlin A."/>
            <person name="Chapman S.B."/>
            <person name="Gearin G."/>
            <person name="Goldberg J."/>
            <person name="Griggs A."/>
            <person name="Gujja S."/>
            <person name="Hansen M."/>
            <person name="Heiman D."/>
            <person name="Howarth C."/>
            <person name="Larimer J."/>
            <person name="Lui A."/>
            <person name="MacDonald P.J.P."/>
            <person name="McCowen C."/>
            <person name="Montmayeur A."/>
            <person name="Murphy C."/>
            <person name="Neiman D."/>
            <person name="Pearson M."/>
            <person name="Priest M."/>
            <person name="Roberts A."/>
            <person name="Saif S."/>
            <person name="Shea T."/>
            <person name="Sisk P."/>
            <person name="Stolte C."/>
            <person name="Sykes S."/>
            <person name="Wortman J."/>
            <person name="Nusbaum C."/>
            <person name="Birren B."/>
        </authorList>
    </citation>
    <scope>NUCLEOTIDE SEQUENCE [LARGE SCALE GENOMIC DNA]</scope>
    <source>
        <strain evidence="1 2">CL03T12C01</strain>
    </source>
</reference>
<dbReference type="EMBL" id="AGXI01000001">
    <property type="protein sequence ID" value="EIY41844.1"/>
    <property type="molecule type" value="Genomic_DNA"/>
</dbReference>
<evidence type="ECO:0000313" key="1">
    <source>
        <dbReference type="EMBL" id="EIY41844.1"/>
    </source>
</evidence>
<dbReference type="Proteomes" id="UP000004019">
    <property type="component" value="Unassembled WGS sequence"/>
</dbReference>
<name>I9G648_9BACT</name>
<gene>
    <name evidence="1" type="ORF">HMPREF1065_00210</name>
</gene>
<dbReference type="Gene3D" id="3.20.20.80">
    <property type="entry name" value="Glycosidases"/>
    <property type="match status" value="1"/>
</dbReference>
<organism evidence="1 2">
    <name type="scientific">Phocaeicola dorei CL03T12C01</name>
    <dbReference type="NCBI Taxonomy" id="997877"/>
    <lineage>
        <taxon>Bacteria</taxon>
        <taxon>Pseudomonadati</taxon>
        <taxon>Bacteroidota</taxon>
        <taxon>Bacteroidia</taxon>
        <taxon>Bacteroidales</taxon>
        <taxon>Bacteroidaceae</taxon>
        <taxon>Phocaeicola</taxon>
    </lineage>
</organism>
<dbReference type="PATRIC" id="fig|997877.3.peg.219"/>
<dbReference type="HOGENOM" id="CLU_3114482_0_0_10"/>
<evidence type="ECO:0000313" key="2">
    <source>
        <dbReference type="Proteomes" id="UP000004019"/>
    </source>
</evidence>
<dbReference type="AlphaFoldDB" id="I9G648"/>
<protein>
    <submittedName>
        <fullName evidence="1">Uncharacterized protein</fullName>
    </submittedName>
</protein>
<comment type="caution">
    <text evidence="1">The sequence shown here is derived from an EMBL/GenBank/DDBJ whole genome shotgun (WGS) entry which is preliminary data.</text>
</comment>